<keyword evidence="2" id="KW-1185">Reference proteome</keyword>
<dbReference type="EMBL" id="JAAMPC010000017">
    <property type="protein sequence ID" value="KAG2247227.1"/>
    <property type="molecule type" value="Genomic_DNA"/>
</dbReference>
<dbReference type="Proteomes" id="UP000886595">
    <property type="component" value="Unassembled WGS sequence"/>
</dbReference>
<gene>
    <name evidence="1" type="ORF">Bca52824_086855</name>
</gene>
<organism evidence="1 2">
    <name type="scientific">Brassica carinata</name>
    <name type="common">Ethiopian mustard</name>
    <name type="synonym">Abyssinian cabbage</name>
    <dbReference type="NCBI Taxonomy" id="52824"/>
    <lineage>
        <taxon>Eukaryota</taxon>
        <taxon>Viridiplantae</taxon>
        <taxon>Streptophyta</taxon>
        <taxon>Embryophyta</taxon>
        <taxon>Tracheophyta</taxon>
        <taxon>Spermatophyta</taxon>
        <taxon>Magnoliopsida</taxon>
        <taxon>eudicotyledons</taxon>
        <taxon>Gunneridae</taxon>
        <taxon>Pentapetalae</taxon>
        <taxon>rosids</taxon>
        <taxon>malvids</taxon>
        <taxon>Brassicales</taxon>
        <taxon>Brassicaceae</taxon>
        <taxon>Brassiceae</taxon>
        <taxon>Brassica</taxon>
    </lineage>
</organism>
<dbReference type="AlphaFoldDB" id="A0A8X7PAU7"/>
<evidence type="ECO:0000313" key="2">
    <source>
        <dbReference type="Proteomes" id="UP000886595"/>
    </source>
</evidence>
<reference evidence="1 2" key="1">
    <citation type="submission" date="2020-02" db="EMBL/GenBank/DDBJ databases">
        <authorList>
            <person name="Ma Q."/>
            <person name="Huang Y."/>
            <person name="Song X."/>
            <person name="Pei D."/>
        </authorList>
    </citation>
    <scope>NUCLEOTIDE SEQUENCE [LARGE SCALE GENOMIC DNA]</scope>
    <source>
        <strain evidence="1">Sxm20200214</strain>
        <tissue evidence="1">Leaf</tissue>
    </source>
</reference>
<comment type="caution">
    <text evidence="1">The sequence shown here is derived from an EMBL/GenBank/DDBJ whole genome shotgun (WGS) entry which is preliminary data.</text>
</comment>
<evidence type="ECO:0000313" key="1">
    <source>
        <dbReference type="EMBL" id="KAG2247227.1"/>
    </source>
</evidence>
<protein>
    <submittedName>
        <fullName evidence="1">Uncharacterized protein</fullName>
    </submittedName>
</protein>
<proteinExistence type="predicted"/>
<accession>A0A8X7PAU7</accession>
<sequence>MVLSRWTDVSDSGNSPEKLLSLRKRDLRLTKPERLGTEAERELPLKLRTLSWSNWFMLFSSSEPVRFIFSRTSFETLVPLMHSLTPSQLQRSVPRHGIEFDGSMDDFKLSRVSTSLDLTGETM</sequence>
<name>A0A8X7PAU7_BRACI</name>